<dbReference type="SUPFAM" id="SSF51905">
    <property type="entry name" value="FAD/NAD(P)-binding domain"/>
    <property type="match status" value="1"/>
</dbReference>
<keyword evidence="2" id="KW-0285">Flavoprotein</keyword>
<dbReference type="AlphaFoldDB" id="A0A9P8LD87"/>
<evidence type="ECO:0000313" key="8">
    <source>
        <dbReference type="Proteomes" id="UP000750711"/>
    </source>
</evidence>
<gene>
    <name evidence="7" type="ORF">GP486_003270</name>
</gene>
<feature type="region of interest" description="Disordered" evidence="5">
    <location>
        <begin position="1"/>
        <end position="29"/>
    </location>
</feature>
<dbReference type="GO" id="GO:0016614">
    <property type="term" value="F:oxidoreductase activity, acting on CH-OH group of donors"/>
    <property type="evidence" value="ECO:0007669"/>
    <property type="project" value="InterPro"/>
</dbReference>
<dbReference type="InterPro" id="IPR036188">
    <property type="entry name" value="FAD/NAD-bd_sf"/>
</dbReference>
<evidence type="ECO:0000313" key="7">
    <source>
        <dbReference type="EMBL" id="KAH0562025.1"/>
    </source>
</evidence>
<evidence type="ECO:0000256" key="5">
    <source>
        <dbReference type="SAM" id="MobiDB-lite"/>
    </source>
</evidence>
<evidence type="ECO:0000259" key="6">
    <source>
        <dbReference type="Pfam" id="PF00732"/>
    </source>
</evidence>
<comment type="cofactor">
    <cofactor evidence="1">
        <name>FAD</name>
        <dbReference type="ChEBI" id="CHEBI:57692"/>
    </cofactor>
</comment>
<dbReference type="Gene3D" id="3.50.50.60">
    <property type="entry name" value="FAD/NAD(P)-binding domain"/>
    <property type="match status" value="2"/>
</dbReference>
<evidence type="ECO:0000256" key="4">
    <source>
        <dbReference type="ARBA" id="ARBA00023002"/>
    </source>
</evidence>
<proteinExistence type="predicted"/>
<comment type="caution">
    <text evidence="7">The sequence shown here is derived from an EMBL/GenBank/DDBJ whole genome shotgun (WGS) entry which is preliminary data.</text>
</comment>
<dbReference type="Pfam" id="PF00732">
    <property type="entry name" value="GMC_oxred_N"/>
    <property type="match status" value="1"/>
</dbReference>
<accession>A0A9P8LD87</accession>
<keyword evidence="3" id="KW-0274">FAD</keyword>
<evidence type="ECO:0000256" key="3">
    <source>
        <dbReference type="ARBA" id="ARBA00022827"/>
    </source>
</evidence>
<keyword evidence="4" id="KW-0560">Oxidoreductase</keyword>
<reference evidence="7" key="1">
    <citation type="submission" date="2021-03" db="EMBL/GenBank/DDBJ databases">
        <title>Comparative genomics and phylogenomic investigation of the class Geoglossomycetes provide insights into ecological specialization and systematics.</title>
        <authorList>
            <person name="Melie T."/>
            <person name="Pirro S."/>
            <person name="Miller A.N."/>
            <person name="Quandt A."/>
        </authorList>
    </citation>
    <scope>NUCLEOTIDE SEQUENCE</scope>
    <source>
        <strain evidence="7">CAQ_001_2017</strain>
    </source>
</reference>
<organism evidence="7 8">
    <name type="scientific">Trichoglossum hirsutum</name>
    <dbReference type="NCBI Taxonomy" id="265104"/>
    <lineage>
        <taxon>Eukaryota</taxon>
        <taxon>Fungi</taxon>
        <taxon>Dikarya</taxon>
        <taxon>Ascomycota</taxon>
        <taxon>Pezizomycotina</taxon>
        <taxon>Geoglossomycetes</taxon>
        <taxon>Geoglossales</taxon>
        <taxon>Geoglossaceae</taxon>
        <taxon>Trichoglossum</taxon>
    </lineage>
</organism>
<dbReference type="PANTHER" id="PTHR47470">
    <property type="entry name" value="CHOLESTEROL OXIDASE"/>
    <property type="match status" value="1"/>
</dbReference>
<dbReference type="InterPro" id="IPR000172">
    <property type="entry name" value="GMC_OxRdtase_N"/>
</dbReference>
<sequence length="561" mass="61458">MPHFTEDNHTFQADAKAQPPSNDGRTRFPRISRPIELMRSEYDVVVIGSGYGGGVAASRMARANQTVCVLELGKERWPGEYPSTLKDIMPQFHVSGGLQSDSNGDEWTEVGDATGLYHLIVGQGQNVFVGNGMSGRHLTVVDRFAYLSPGLGGTSLLNANVFLRADENALSMNHWPSEIRNDPTCLEKYYQRAESVLEPEPYPRDFPRLPKLDLLEKQAAIVGLEKNFYRVPQTTRFRDGPNATGVEMQTSTLTGTDLTGLNDGSKSSTLVNYLSDAWNWGAEMFCECEVRFIKKDARGQGYIVFFAWRGSKREKFREHFHRDLMWVRARQCVFLGAGSLGTAEILLRSKQRGLSVSSRVGTGMSGNGDVLAFGCGINHETSSIWPPANPTGPTITGIIDCRDKPDPLDNFVIQEGAVPAPLAPIIRPILGMRAGARYFRRLHDSLLTLGAEDEGGKQPTEQCDGLTGAGRGGRTQIYLAMCHDGNEGTLSLKDDKPSLRFSGARRREHVRSIEALLAEATRAVGGAFENSPLGNVLHSQGVRLAPPFCSPPRSAFTANAQ</sequence>
<dbReference type="PANTHER" id="PTHR47470:SF1">
    <property type="entry name" value="FAD-DEPENDENT OXIDOREDUCTASE 2 FAD BINDING DOMAIN-CONTAINING PROTEIN"/>
    <property type="match status" value="1"/>
</dbReference>
<dbReference type="InterPro" id="IPR052542">
    <property type="entry name" value="Cholesterol_Oxidase"/>
</dbReference>
<keyword evidence="8" id="KW-1185">Reference proteome</keyword>
<evidence type="ECO:0000256" key="1">
    <source>
        <dbReference type="ARBA" id="ARBA00001974"/>
    </source>
</evidence>
<dbReference type="GO" id="GO:0050660">
    <property type="term" value="F:flavin adenine dinucleotide binding"/>
    <property type="evidence" value="ECO:0007669"/>
    <property type="project" value="InterPro"/>
</dbReference>
<evidence type="ECO:0000256" key="2">
    <source>
        <dbReference type="ARBA" id="ARBA00022630"/>
    </source>
</evidence>
<dbReference type="Proteomes" id="UP000750711">
    <property type="component" value="Unassembled WGS sequence"/>
</dbReference>
<feature type="domain" description="Glucose-methanol-choline oxidoreductase N-terminal" evidence="6">
    <location>
        <begin position="139"/>
        <end position="349"/>
    </location>
</feature>
<name>A0A9P8LD87_9PEZI</name>
<protein>
    <recommendedName>
        <fullName evidence="6">Glucose-methanol-choline oxidoreductase N-terminal domain-containing protein</fullName>
    </recommendedName>
</protein>
<dbReference type="EMBL" id="JAGHQM010000426">
    <property type="protein sequence ID" value="KAH0562025.1"/>
    <property type="molecule type" value="Genomic_DNA"/>
</dbReference>